<gene>
    <name evidence="3" type="ORF">HMPREF9950_1503</name>
</gene>
<name>F9Q365_STROR</name>
<comment type="caution">
    <text evidence="3">The sequence shown here is derived from an EMBL/GenBank/DDBJ whole genome shotgun (WGS) entry which is preliminary data.</text>
</comment>
<evidence type="ECO:0000259" key="2">
    <source>
        <dbReference type="Pfam" id="PF20990"/>
    </source>
</evidence>
<feature type="transmembrane region" description="Helical" evidence="1">
    <location>
        <begin position="153"/>
        <end position="172"/>
    </location>
</feature>
<dbReference type="InterPro" id="IPR048389">
    <property type="entry name" value="YciQ-like_C"/>
</dbReference>
<sequence length="337" mass="37732">MVLAESVYSLSLSEMKPGAKGFGRFTFERVIQATLLDLVDRGHLAIKKGEKEPILKIINESGLANFEKECLTLCFSDKKELAISDLFSDYQVSPSIYRGVSKKDAKQVQEIGKQLKRSFDRRISNIEKRVKDKVHALRIPNYYRPLSTGEKKLSLAMWIGLIGSAVGSWLFFYCSWNTYGFVSFYLLFLGLLASIILVLIYVVTYGYYDNGVLTDEGAEAYYHWKSFENMLRNIARLDKAELESIVLWNRLLVYATLFGHAKKVSQLMKVRQIHLENPDLDSYIVYGWYAQLHTYTGQMKYYAAVANTASNYSVSSGSGSSGGGFSGGGGGGSIGAF</sequence>
<keyword evidence="1" id="KW-0472">Membrane</keyword>
<dbReference type="AlphaFoldDB" id="F9Q365"/>
<evidence type="ECO:0000313" key="3">
    <source>
        <dbReference type="EMBL" id="EGV02279.1"/>
    </source>
</evidence>
<keyword evidence="1" id="KW-1133">Transmembrane helix</keyword>
<keyword evidence="1" id="KW-0812">Transmembrane</keyword>
<reference evidence="3 4" key="1">
    <citation type="submission" date="2011-07" db="EMBL/GenBank/DDBJ databases">
        <authorList>
            <person name="Harkins D.M."/>
            <person name="Madupu R."/>
            <person name="Durkin A.S."/>
            <person name="Torralba M."/>
            <person name="Methe B."/>
            <person name="Sutton G.G."/>
            <person name="Nelson K.E."/>
        </authorList>
    </citation>
    <scope>NUCLEOTIDE SEQUENCE [LARGE SCALE GENOMIC DNA]</scope>
    <source>
        <strain evidence="3 4">SK313</strain>
    </source>
</reference>
<dbReference type="Pfam" id="PF20990">
    <property type="entry name" value="DUF2207_C"/>
    <property type="match status" value="1"/>
</dbReference>
<dbReference type="EMBL" id="AFUU01000003">
    <property type="protein sequence ID" value="EGV02279.1"/>
    <property type="molecule type" value="Genomic_DNA"/>
</dbReference>
<protein>
    <submittedName>
        <fullName evidence="3">Conserved domain protein</fullName>
    </submittedName>
</protein>
<dbReference type="PATRIC" id="fig|1035190.4.peg.1029"/>
<feature type="transmembrane region" description="Helical" evidence="1">
    <location>
        <begin position="184"/>
        <end position="208"/>
    </location>
</feature>
<evidence type="ECO:0000256" key="1">
    <source>
        <dbReference type="SAM" id="Phobius"/>
    </source>
</evidence>
<evidence type="ECO:0000313" key="4">
    <source>
        <dbReference type="Proteomes" id="UP000005621"/>
    </source>
</evidence>
<accession>F9Q365</accession>
<proteinExistence type="predicted"/>
<organism evidence="3 4">
    <name type="scientific">Streptococcus oralis SK313</name>
    <dbReference type="NCBI Taxonomy" id="1035190"/>
    <lineage>
        <taxon>Bacteria</taxon>
        <taxon>Bacillati</taxon>
        <taxon>Bacillota</taxon>
        <taxon>Bacilli</taxon>
        <taxon>Lactobacillales</taxon>
        <taxon>Streptococcaceae</taxon>
        <taxon>Streptococcus</taxon>
    </lineage>
</organism>
<feature type="domain" description="Predicted membrane protein YciQ-like C-terminal" evidence="2">
    <location>
        <begin position="27"/>
        <end position="266"/>
    </location>
</feature>
<dbReference type="Proteomes" id="UP000005621">
    <property type="component" value="Unassembled WGS sequence"/>
</dbReference>